<dbReference type="AlphaFoldDB" id="A0A3R9EDW0"/>
<evidence type="ECO:0000259" key="12">
    <source>
        <dbReference type="PROSITE" id="PS50110"/>
    </source>
</evidence>
<dbReference type="InterPro" id="IPR004358">
    <property type="entry name" value="Sig_transdc_His_kin-like_C"/>
</dbReference>
<dbReference type="CDD" id="cd00082">
    <property type="entry name" value="HisKA"/>
    <property type="match status" value="1"/>
</dbReference>
<gene>
    <name evidence="13" type="ORF">EJA03_07635</name>
</gene>
<organism evidence="13 14">
    <name type="scientific">Vibrio pectenicida</name>
    <dbReference type="NCBI Taxonomy" id="62763"/>
    <lineage>
        <taxon>Bacteria</taxon>
        <taxon>Pseudomonadati</taxon>
        <taxon>Pseudomonadota</taxon>
        <taxon>Gammaproteobacteria</taxon>
        <taxon>Vibrionales</taxon>
        <taxon>Vibrionaceae</taxon>
        <taxon>Vibrio</taxon>
    </lineage>
</organism>
<keyword evidence="5" id="KW-0418">Kinase</keyword>
<dbReference type="SUPFAM" id="SSF55874">
    <property type="entry name" value="ATPase domain of HSP90 chaperone/DNA topoisomerase II/histidine kinase"/>
    <property type="match status" value="1"/>
</dbReference>
<evidence type="ECO:0000256" key="4">
    <source>
        <dbReference type="ARBA" id="ARBA00022679"/>
    </source>
</evidence>
<keyword evidence="10" id="KW-1133">Transmembrane helix</keyword>
<dbReference type="PRINTS" id="PR00344">
    <property type="entry name" value="BCTRLSENSOR"/>
</dbReference>
<dbReference type="GO" id="GO:0000155">
    <property type="term" value="F:phosphorelay sensor kinase activity"/>
    <property type="evidence" value="ECO:0007669"/>
    <property type="project" value="InterPro"/>
</dbReference>
<feature type="transmembrane region" description="Helical" evidence="10">
    <location>
        <begin position="12"/>
        <end position="34"/>
    </location>
</feature>
<name>A0A3R9EDW0_9VIBR</name>
<dbReference type="PANTHER" id="PTHR43047">
    <property type="entry name" value="TWO-COMPONENT HISTIDINE PROTEIN KINASE"/>
    <property type="match status" value="1"/>
</dbReference>
<dbReference type="InterPro" id="IPR003661">
    <property type="entry name" value="HisK_dim/P_dom"/>
</dbReference>
<feature type="modified residue" description="4-aspartylphosphate" evidence="8">
    <location>
        <position position="535"/>
    </location>
</feature>
<evidence type="ECO:0000256" key="6">
    <source>
        <dbReference type="ARBA" id="ARBA00022801"/>
    </source>
</evidence>
<dbReference type="SMART" id="SM00448">
    <property type="entry name" value="REC"/>
    <property type="match status" value="1"/>
</dbReference>
<dbReference type="InterPro" id="IPR036890">
    <property type="entry name" value="HATPase_C_sf"/>
</dbReference>
<dbReference type="InterPro" id="IPR036097">
    <property type="entry name" value="HisK_dim/P_sf"/>
</dbReference>
<keyword evidence="6" id="KW-0378">Hydrolase</keyword>
<dbReference type="CDD" id="cd17546">
    <property type="entry name" value="REC_hyHK_CKI1_RcsC-like"/>
    <property type="match status" value="1"/>
</dbReference>
<evidence type="ECO:0000256" key="2">
    <source>
        <dbReference type="ARBA" id="ARBA00012438"/>
    </source>
</evidence>
<evidence type="ECO:0000256" key="8">
    <source>
        <dbReference type="PROSITE-ProRule" id="PRU00169"/>
    </source>
</evidence>
<evidence type="ECO:0000259" key="11">
    <source>
        <dbReference type="PROSITE" id="PS50109"/>
    </source>
</evidence>
<dbReference type="EC" id="2.7.13.3" evidence="2"/>
<evidence type="ECO:0000256" key="1">
    <source>
        <dbReference type="ARBA" id="ARBA00000085"/>
    </source>
</evidence>
<comment type="caution">
    <text evidence="13">The sequence shown here is derived from an EMBL/GenBank/DDBJ whole genome shotgun (WGS) entry which is preliminary data.</text>
</comment>
<reference evidence="13 14" key="1">
    <citation type="submission" date="2018-12" db="EMBL/GenBank/DDBJ databases">
        <title>Genomic taxonomy of the Vibrionaceae family.</title>
        <authorList>
            <person name="Gomez-Gil B."/>
            <person name="Enciso-Ibarra K."/>
        </authorList>
    </citation>
    <scope>NUCLEOTIDE SEQUENCE [LARGE SCALE GENOMIC DNA]</scope>
    <source>
        <strain evidence="13 14">CAIM 594</strain>
    </source>
</reference>
<feature type="domain" description="Histidine kinase" evidence="11">
    <location>
        <begin position="246"/>
        <end position="463"/>
    </location>
</feature>
<dbReference type="PROSITE" id="PS50109">
    <property type="entry name" value="HIS_KIN"/>
    <property type="match status" value="1"/>
</dbReference>
<sequence length="602" mass="67536">MPQDLNKMNTLKINIIILICVFGGGVLLLTPFLFNNLHERNAIEKHLSAIKQVTQDIIYFDEVLTMSARMYAFTQNPLWQERYLETAHRLDNALQMAKSLEPKIKEVIEATAHTNEQLIAIEMRAIDLVKKQRYSDAQSLLLNNKYSVIKAEYEKYVLQALRKSIHHNEVLLLQEITATKNWLLSSVFLLFVLFLSLLIYFYRYNKKTESIISSNVEELESKVQDLEALTSELEDANHAKSDLLAKISHELKTPINGIHGSLQLIDSNEVGKETQVLVRNAILCSDMLVKLVDDILDFAKLNSNKYTLNIEEYNITDLLTSVEKIYTTVCENKGVDFHLSNNIDSPIRLCDGLRFKQVIFNVLNNAIKFTANGSVTLTVQELGVAGDLRVDITDTGIGMSPTSQAKLFNEFEQGDSSISRTYGGTGLGMSIVKSLMDVMDGKIEVLSELGTGTTVILHLNFPFIDDGVVKVDATKDPEYYSALKGLGVLVAEDNRVNKIVITKFLNNIGISPVIASDGQEAMDMVSDEIHLILMDIQMPIMDGVTACQKIKLSRPDIPIIAVTANVQESEIKDYLSKGFEDVLPKPIKMEDLYRSIYRVAVT</sequence>
<keyword evidence="10" id="KW-0812">Transmembrane</keyword>
<evidence type="ECO:0000256" key="5">
    <source>
        <dbReference type="ARBA" id="ARBA00022777"/>
    </source>
</evidence>
<dbReference type="RefSeq" id="WP_125320650.1">
    <property type="nucleotide sequence ID" value="NZ_AP024889.1"/>
</dbReference>
<dbReference type="CDD" id="cd16922">
    <property type="entry name" value="HATPase_EvgS-ArcB-TorS-like"/>
    <property type="match status" value="1"/>
</dbReference>
<keyword evidence="9" id="KW-0175">Coiled coil</keyword>
<dbReference type="InterPro" id="IPR005467">
    <property type="entry name" value="His_kinase_dom"/>
</dbReference>
<evidence type="ECO:0000256" key="9">
    <source>
        <dbReference type="SAM" id="Coils"/>
    </source>
</evidence>
<dbReference type="GO" id="GO:0016787">
    <property type="term" value="F:hydrolase activity"/>
    <property type="evidence" value="ECO:0007669"/>
    <property type="project" value="UniProtKB-KW"/>
</dbReference>
<keyword evidence="3 8" id="KW-0597">Phosphoprotein</keyword>
<dbReference type="EMBL" id="RSFA01000025">
    <property type="protein sequence ID" value="RSD31694.1"/>
    <property type="molecule type" value="Genomic_DNA"/>
</dbReference>
<dbReference type="SUPFAM" id="SSF52172">
    <property type="entry name" value="CheY-like"/>
    <property type="match status" value="1"/>
</dbReference>
<evidence type="ECO:0000256" key="10">
    <source>
        <dbReference type="SAM" id="Phobius"/>
    </source>
</evidence>
<dbReference type="SMART" id="SM00388">
    <property type="entry name" value="HisKA"/>
    <property type="match status" value="1"/>
</dbReference>
<dbReference type="PROSITE" id="PS50110">
    <property type="entry name" value="RESPONSE_REGULATORY"/>
    <property type="match status" value="1"/>
</dbReference>
<dbReference type="InterPro" id="IPR003594">
    <property type="entry name" value="HATPase_dom"/>
</dbReference>
<dbReference type="Gene3D" id="3.30.565.10">
    <property type="entry name" value="Histidine kinase-like ATPase, C-terminal domain"/>
    <property type="match status" value="1"/>
</dbReference>
<feature type="transmembrane region" description="Helical" evidence="10">
    <location>
        <begin position="182"/>
        <end position="202"/>
    </location>
</feature>
<dbReference type="Pfam" id="PF00512">
    <property type="entry name" value="HisKA"/>
    <property type="match status" value="1"/>
</dbReference>
<keyword evidence="4" id="KW-0808">Transferase</keyword>
<dbReference type="Gene3D" id="3.40.50.2300">
    <property type="match status" value="1"/>
</dbReference>
<dbReference type="Proteomes" id="UP000269041">
    <property type="component" value="Unassembled WGS sequence"/>
</dbReference>
<evidence type="ECO:0000313" key="13">
    <source>
        <dbReference type="EMBL" id="RSD31694.1"/>
    </source>
</evidence>
<accession>A0A3R9EDW0</accession>
<dbReference type="Pfam" id="PF02518">
    <property type="entry name" value="HATPase_c"/>
    <property type="match status" value="1"/>
</dbReference>
<comment type="catalytic activity">
    <reaction evidence="1">
        <text>ATP + protein L-histidine = ADP + protein N-phospho-L-histidine.</text>
        <dbReference type="EC" id="2.7.13.3"/>
    </reaction>
</comment>
<dbReference type="Gene3D" id="1.10.287.130">
    <property type="match status" value="1"/>
</dbReference>
<dbReference type="Pfam" id="PF00072">
    <property type="entry name" value="Response_reg"/>
    <property type="match status" value="1"/>
</dbReference>
<dbReference type="InterPro" id="IPR001789">
    <property type="entry name" value="Sig_transdc_resp-reg_receiver"/>
</dbReference>
<protein>
    <recommendedName>
        <fullName evidence="2">histidine kinase</fullName>
        <ecNumber evidence="2">2.7.13.3</ecNumber>
    </recommendedName>
</protein>
<dbReference type="FunFam" id="3.30.565.10:FF:000010">
    <property type="entry name" value="Sensor histidine kinase RcsC"/>
    <property type="match status" value="1"/>
</dbReference>
<proteinExistence type="predicted"/>
<dbReference type="SMART" id="SM00387">
    <property type="entry name" value="HATPase_c"/>
    <property type="match status" value="1"/>
</dbReference>
<dbReference type="SUPFAM" id="SSF47384">
    <property type="entry name" value="Homodimeric domain of signal transducing histidine kinase"/>
    <property type="match status" value="1"/>
</dbReference>
<keyword evidence="10" id="KW-0472">Membrane</keyword>
<dbReference type="OrthoDB" id="9810730at2"/>
<dbReference type="InterPro" id="IPR011006">
    <property type="entry name" value="CheY-like_superfamily"/>
</dbReference>
<evidence type="ECO:0000256" key="7">
    <source>
        <dbReference type="ARBA" id="ARBA00023012"/>
    </source>
</evidence>
<keyword evidence="14" id="KW-1185">Reference proteome</keyword>
<feature type="coiled-coil region" evidence="9">
    <location>
        <begin position="209"/>
        <end position="246"/>
    </location>
</feature>
<evidence type="ECO:0000256" key="3">
    <source>
        <dbReference type="ARBA" id="ARBA00022553"/>
    </source>
</evidence>
<feature type="domain" description="Response regulatory" evidence="12">
    <location>
        <begin position="487"/>
        <end position="600"/>
    </location>
</feature>
<keyword evidence="7" id="KW-0902">Two-component regulatory system</keyword>
<evidence type="ECO:0000313" key="14">
    <source>
        <dbReference type="Proteomes" id="UP000269041"/>
    </source>
</evidence>